<dbReference type="Gene3D" id="3.20.20.190">
    <property type="entry name" value="Phosphatidylinositol (PI) phosphodiesterase"/>
    <property type="match status" value="1"/>
</dbReference>
<keyword evidence="1" id="KW-0732">Signal</keyword>
<reference evidence="3 4" key="1">
    <citation type="submission" date="2017-04" db="EMBL/GenBank/DDBJ databases">
        <title>Whole genome sequence of Bdellovibrio bacteriovorus strain SSB218315.</title>
        <authorList>
            <person name="Oyedara O."/>
            <person name="Rodriguez-Perez M.A."/>
        </authorList>
    </citation>
    <scope>NUCLEOTIDE SEQUENCE [LARGE SCALE GENOMIC DNA]</scope>
    <source>
        <strain evidence="3 4">SSB218315</strain>
    </source>
</reference>
<evidence type="ECO:0000256" key="1">
    <source>
        <dbReference type="SAM" id="SignalP"/>
    </source>
</evidence>
<dbReference type="Proteomes" id="UP000197003">
    <property type="component" value="Chromosome"/>
</dbReference>
<dbReference type="AlphaFoldDB" id="A0A1Z3N691"/>
<dbReference type="PANTHER" id="PTHR46211:SF14">
    <property type="entry name" value="GLYCEROPHOSPHODIESTER PHOSPHODIESTERASE"/>
    <property type="match status" value="1"/>
</dbReference>
<dbReference type="Pfam" id="PF03009">
    <property type="entry name" value="GDPD"/>
    <property type="match status" value="1"/>
</dbReference>
<dbReference type="PROSITE" id="PS51704">
    <property type="entry name" value="GP_PDE"/>
    <property type="match status" value="1"/>
</dbReference>
<dbReference type="PANTHER" id="PTHR46211">
    <property type="entry name" value="GLYCEROPHOSPHORYL DIESTER PHOSPHODIESTERASE"/>
    <property type="match status" value="1"/>
</dbReference>
<proteinExistence type="predicted"/>
<evidence type="ECO:0000313" key="4">
    <source>
        <dbReference type="Proteomes" id="UP000197003"/>
    </source>
</evidence>
<organism evidence="3 4">
    <name type="scientific">Bdellovibrio bacteriovorus</name>
    <dbReference type="NCBI Taxonomy" id="959"/>
    <lineage>
        <taxon>Bacteria</taxon>
        <taxon>Pseudomonadati</taxon>
        <taxon>Bdellovibrionota</taxon>
        <taxon>Bdellovibrionia</taxon>
        <taxon>Bdellovibrionales</taxon>
        <taxon>Pseudobdellovibrionaceae</taxon>
        <taxon>Bdellovibrio</taxon>
    </lineage>
</organism>
<feature type="signal peptide" evidence="1">
    <location>
        <begin position="1"/>
        <end position="23"/>
    </location>
</feature>
<evidence type="ECO:0000313" key="3">
    <source>
        <dbReference type="EMBL" id="ASD63000.1"/>
    </source>
</evidence>
<dbReference type="EMBL" id="CP020946">
    <property type="protein sequence ID" value="ASD63000.1"/>
    <property type="molecule type" value="Genomic_DNA"/>
</dbReference>
<gene>
    <name evidence="3" type="ORF">B9G79_05165</name>
</gene>
<feature type="domain" description="GP-PDE" evidence="2">
    <location>
        <begin position="52"/>
        <end position="307"/>
    </location>
</feature>
<dbReference type="OrthoDB" id="9766997at2"/>
<evidence type="ECO:0000259" key="2">
    <source>
        <dbReference type="PROSITE" id="PS51704"/>
    </source>
</evidence>
<feature type="chain" id="PRO_5013323405" description="GP-PDE domain-containing protein" evidence="1">
    <location>
        <begin position="24"/>
        <end position="312"/>
    </location>
</feature>
<dbReference type="GO" id="GO:0008081">
    <property type="term" value="F:phosphoric diester hydrolase activity"/>
    <property type="evidence" value="ECO:0007669"/>
    <property type="project" value="InterPro"/>
</dbReference>
<protein>
    <recommendedName>
        <fullName evidence="2">GP-PDE domain-containing protein</fullName>
    </recommendedName>
</protein>
<dbReference type="InterPro" id="IPR017946">
    <property type="entry name" value="PLC-like_Pdiesterase_TIM-brl"/>
</dbReference>
<dbReference type="GO" id="GO:0006629">
    <property type="term" value="P:lipid metabolic process"/>
    <property type="evidence" value="ECO:0007669"/>
    <property type="project" value="InterPro"/>
</dbReference>
<sequence length="312" mass="34868">MKRIFPSGMAFLVTVAFSLTALAQTTAPIQRRPFSGDTLGKNAVMCLIAKNMEVHGHRGIDGYANNTLASFKAAFDAGADTAELDLMITGDDQIVAAHDPIPNIKAERCSLHGKSLEKAALRHMSYAETSQIRCGERHYSEPRTEPIPLFREVFSAFKDYKVAGKPARLNIEIKYFKDQEQYFPAEDQYLDLIIKEIRQSGWSQDRFFVQSFNHETLKNLKAKAPEIDVVPLIWDARGALEAASKLGSRLVTTGWPQLTPEVVFGLHQKGIRVIAWTPNSVEELKWVIAAGADGVITDRADLFMKIRDELCE</sequence>
<accession>A0A1Z3N691</accession>
<dbReference type="RefSeq" id="WP_088564586.1">
    <property type="nucleotide sequence ID" value="NZ_CP020946.1"/>
</dbReference>
<name>A0A1Z3N691_BDEBC</name>
<dbReference type="SUPFAM" id="SSF51695">
    <property type="entry name" value="PLC-like phosphodiesterases"/>
    <property type="match status" value="1"/>
</dbReference>
<dbReference type="InterPro" id="IPR030395">
    <property type="entry name" value="GP_PDE_dom"/>
</dbReference>